<comment type="caution">
    <text evidence="2">The sequence shown here is derived from an EMBL/GenBank/DDBJ whole genome shotgun (WGS) entry which is preliminary data.</text>
</comment>
<evidence type="ECO:0000313" key="3">
    <source>
        <dbReference type="Proteomes" id="UP000479710"/>
    </source>
</evidence>
<proteinExistence type="predicted"/>
<gene>
    <name evidence="2" type="ORF">E2562_024587</name>
</gene>
<evidence type="ECO:0000313" key="2">
    <source>
        <dbReference type="EMBL" id="KAF0913705.1"/>
    </source>
</evidence>
<accession>A0A6G1DLK1</accession>
<reference evidence="2 3" key="1">
    <citation type="submission" date="2019-11" db="EMBL/GenBank/DDBJ databases">
        <title>Whole genome sequence of Oryza granulata.</title>
        <authorList>
            <person name="Li W."/>
        </authorList>
    </citation>
    <scope>NUCLEOTIDE SEQUENCE [LARGE SCALE GENOMIC DNA]</scope>
    <source>
        <strain evidence="3">cv. Menghai</strain>
        <tissue evidence="2">Leaf</tissue>
    </source>
</reference>
<feature type="compositionally biased region" description="Polar residues" evidence="1">
    <location>
        <begin position="42"/>
        <end position="54"/>
    </location>
</feature>
<dbReference type="AlphaFoldDB" id="A0A6G1DLK1"/>
<name>A0A6G1DLK1_9ORYZ</name>
<feature type="region of interest" description="Disordered" evidence="1">
    <location>
        <begin position="30"/>
        <end position="54"/>
    </location>
</feature>
<keyword evidence="3" id="KW-1185">Reference proteome</keyword>
<dbReference type="Proteomes" id="UP000479710">
    <property type="component" value="Unassembled WGS sequence"/>
</dbReference>
<sequence>MAWGFRGVWDDLTELGRHIPDIAYFLHPLHGPAHTDSPPTTPTGCRSPSPRPVTQLSPSIIASILEDLAKIGGSFTGGFARRALPDHPQAFPVSAASAATAELPRTASSPPAAPVRCSYLSRFHHRPTP</sequence>
<evidence type="ECO:0000256" key="1">
    <source>
        <dbReference type="SAM" id="MobiDB-lite"/>
    </source>
</evidence>
<dbReference type="EMBL" id="SPHZ02000006">
    <property type="protein sequence ID" value="KAF0913705.1"/>
    <property type="molecule type" value="Genomic_DNA"/>
</dbReference>
<protein>
    <submittedName>
        <fullName evidence="2">Uncharacterized protein</fullName>
    </submittedName>
</protein>
<organism evidence="2 3">
    <name type="scientific">Oryza meyeriana var. granulata</name>
    <dbReference type="NCBI Taxonomy" id="110450"/>
    <lineage>
        <taxon>Eukaryota</taxon>
        <taxon>Viridiplantae</taxon>
        <taxon>Streptophyta</taxon>
        <taxon>Embryophyta</taxon>
        <taxon>Tracheophyta</taxon>
        <taxon>Spermatophyta</taxon>
        <taxon>Magnoliopsida</taxon>
        <taxon>Liliopsida</taxon>
        <taxon>Poales</taxon>
        <taxon>Poaceae</taxon>
        <taxon>BOP clade</taxon>
        <taxon>Oryzoideae</taxon>
        <taxon>Oryzeae</taxon>
        <taxon>Oryzinae</taxon>
        <taxon>Oryza</taxon>
        <taxon>Oryza meyeriana</taxon>
    </lineage>
</organism>